<dbReference type="RefSeq" id="WP_073477734.1">
    <property type="nucleotide sequence ID" value="NZ_FQZU01000027.1"/>
</dbReference>
<dbReference type="SMART" id="SM00529">
    <property type="entry name" value="HTH_DTXR"/>
    <property type="match status" value="1"/>
</dbReference>
<evidence type="ECO:0000313" key="8">
    <source>
        <dbReference type="EMBL" id="SHK56946.1"/>
    </source>
</evidence>
<dbReference type="InterPro" id="IPR036390">
    <property type="entry name" value="WH_DNA-bd_sf"/>
</dbReference>
<dbReference type="Pfam" id="PF01325">
    <property type="entry name" value="Fe_dep_repress"/>
    <property type="match status" value="1"/>
</dbReference>
<dbReference type="Gene3D" id="1.10.60.10">
    <property type="entry name" value="Iron dependent repressor, metal binding and dimerisation domain"/>
    <property type="match status" value="1"/>
</dbReference>
<feature type="domain" description="HTH dtxR-type" evidence="7">
    <location>
        <begin position="18"/>
        <end position="79"/>
    </location>
</feature>
<dbReference type="OrthoDB" id="9791355at2"/>
<organism evidence="8 9">
    <name type="scientific">Desulfatibacillum alkenivorans DSM 16219</name>
    <dbReference type="NCBI Taxonomy" id="1121393"/>
    <lineage>
        <taxon>Bacteria</taxon>
        <taxon>Pseudomonadati</taxon>
        <taxon>Thermodesulfobacteriota</taxon>
        <taxon>Desulfobacteria</taxon>
        <taxon>Desulfobacterales</taxon>
        <taxon>Desulfatibacillaceae</taxon>
        <taxon>Desulfatibacillum</taxon>
    </lineage>
</organism>
<keyword evidence="9" id="KW-1185">Reference proteome</keyword>
<keyword evidence="4" id="KW-0238">DNA-binding</keyword>
<keyword evidence="5" id="KW-0804">Transcription</keyword>
<keyword evidence="3" id="KW-0805">Transcription regulation</keyword>
<dbReference type="STRING" id="1121393.SAMN02745216_03696"/>
<dbReference type="PANTHER" id="PTHR33238:SF7">
    <property type="entry name" value="IRON-DEPENDENT TRANSCRIPTIONAL REGULATOR"/>
    <property type="match status" value="1"/>
</dbReference>
<dbReference type="InterPro" id="IPR050536">
    <property type="entry name" value="DtxR_MntR_Metal-Reg"/>
</dbReference>
<dbReference type="InterPro" id="IPR001367">
    <property type="entry name" value="Fe_dep_repressor"/>
</dbReference>
<dbReference type="GO" id="GO:0046983">
    <property type="term" value="F:protein dimerization activity"/>
    <property type="evidence" value="ECO:0007669"/>
    <property type="project" value="InterPro"/>
</dbReference>
<evidence type="ECO:0000259" key="7">
    <source>
        <dbReference type="PROSITE" id="PS50944"/>
    </source>
</evidence>
<sequence length="185" mass="21334">MATEKKPKKAPAKDERPLTSVMEDYLETIYHLNQEKEVVRVRDIAKAVGVKMPTVTSMLKTLGKKGYVHYEKYEYVRLTSDGVKVGKEMRRRHEILYQFLTDILRIDQAVADDEACKMEHGLSPETLESFTDFLEFIHVCPRAGEGWLDHFEEFRKRGNTPNVCTETDKMCAFPCKMNSNPIPDA</sequence>
<gene>
    <name evidence="8" type="ORF">SAMN02745216_03696</name>
</gene>
<evidence type="ECO:0000256" key="4">
    <source>
        <dbReference type="ARBA" id="ARBA00023125"/>
    </source>
</evidence>
<dbReference type="PROSITE" id="PS50944">
    <property type="entry name" value="HTH_DTXR"/>
    <property type="match status" value="1"/>
</dbReference>
<evidence type="ECO:0000256" key="1">
    <source>
        <dbReference type="ARBA" id="ARBA00007871"/>
    </source>
</evidence>
<proteinExistence type="inferred from homology"/>
<protein>
    <recommendedName>
        <fullName evidence="2">Transcriptional regulator MntR</fullName>
    </recommendedName>
</protein>
<evidence type="ECO:0000256" key="3">
    <source>
        <dbReference type="ARBA" id="ARBA00023015"/>
    </source>
</evidence>
<evidence type="ECO:0000256" key="5">
    <source>
        <dbReference type="ARBA" id="ARBA00023163"/>
    </source>
</evidence>
<reference evidence="9" key="1">
    <citation type="submission" date="2016-11" db="EMBL/GenBank/DDBJ databases">
        <authorList>
            <person name="Varghese N."/>
            <person name="Submissions S."/>
        </authorList>
    </citation>
    <scope>NUCLEOTIDE SEQUENCE [LARGE SCALE GENOMIC DNA]</scope>
    <source>
        <strain evidence="9">DSM 16219</strain>
    </source>
</reference>
<dbReference type="GO" id="GO:0046914">
    <property type="term" value="F:transition metal ion binding"/>
    <property type="evidence" value="ECO:0007669"/>
    <property type="project" value="InterPro"/>
</dbReference>
<comment type="similarity">
    <text evidence="1">Belongs to the DtxR/MntR family.</text>
</comment>
<dbReference type="InterPro" id="IPR036388">
    <property type="entry name" value="WH-like_DNA-bd_sf"/>
</dbReference>
<dbReference type="Pfam" id="PF02742">
    <property type="entry name" value="Fe_dep_repr_C"/>
    <property type="match status" value="1"/>
</dbReference>
<evidence type="ECO:0000313" key="9">
    <source>
        <dbReference type="Proteomes" id="UP000183994"/>
    </source>
</evidence>
<accession>A0A1M6TJ84</accession>
<dbReference type="AlphaFoldDB" id="A0A1M6TJ84"/>
<dbReference type="InterPro" id="IPR022689">
    <property type="entry name" value="Iron_dep_repressor"/>
</dbReference>
<dbReference type="GO" id="GO:0003700">
    <property type="term" value="F:DNA-binding transcription factor activity"/>
    <property type="evidence" value="ECO:0007669"/>
    <property type="project" value="InterPro"/>
</dbReference>
<dbReference type="InterPro" id="IPR036421">
    <property type="entry name" value="Fe_dep_repressor_sf"/>
</dbReference>
<comment type="function">
    <text evidence="6">In the presence of manganese, represses expression of mntH and mntS. Up-regulates expression of mntP.</text>
</comment>
<dbReference type="Gene3D" id="1.10.10.10">
    <property type="entry name" value="Winged helix-like DNA-binding domain superfamily/Winged helix DNA-binding domain"/>
    <property type="match status" value="1"/>
</dbReference>
<dbReference type="Proteomes" id="UP000183994">
    <property type="component" value="Unassembled WGS sequence"/>
</dbReference>
<dbReference type="EMBL" id="FQZU01000027">
    <property type="protein sequence ID" value="SHK56946.1"/>
    <property type="molecule type" value="Genomic_DNA"/>
</dbReference>
<dbReference type="PANTHER" id="PTHR33238">
    <property type="entry name" value="IRON (METAL) DEPENDENT REPRESSOR, DTXR FAMILY"/>
    <property type="match status" value="1"/>
</dbReference>
<dbReference type="SUPFAM" id="SSF46785">
    <property type="entry name" value="Winged helix' DNA-binding domain"/>
    <property type="match status" value="1"/>
</dbReference>
<dbReference type="InterPro" id="IPR022687">
    <property type="entry name" value="HTH_DTXR"/>
</dbReference>
<evidence type="ECO:0000256" key="6">
    <source>
        <dbReference type="ARBA" id="ARBA00025185"/>
    </source>
</evidence>
<dbReference type="GO" id="GO:0003677">
    <property type="term" value="F:DNA binding"/>
    <property type="evidence" value="ECO:0007669"/>
    <property type="project" value="UniProtKB-KW"/>
</dbReference>
<dbReference type="SUPFAM" id="SSF47979">
    <property type="entry name" value="Iron-dependent repressor protein, dimerization domain"/>
    <property type="match status" value="1"/>
</dbReference>
<evidence type="ECO:0000256" key="2">
    <source>
        <dbReference type="ARBA" id="ARBA00022386"/>
    </source>
</evidence>
<name>A0A1M6TJ84_9BACT</name>